<dbReference type="InterPro" id="IPR036291">
    <property type="entry name" value="NAD(P)-bd_dom_sf"/>
</dbReference>
<proteinExistence type="predicted"/>
<organism evidence="2 3">
    <name type="scientific">Marasmius crinis-equi</name>
    <dbReference type="NCBI Taxonomy" id="585013"/>
    <lineage>
        <taxon>Eukaryota</taxon>
        <taxon>Fungi</taxon>
        <taxon>Dikarya</taxon>
        <taxon>Basidiomycota</taxon>
        <taxon>Agaricomycotina</taxon>
        <taxon>Agaricomycetes</taxon>
        <taxon>Agaricomycetidae</taxon>
        <taxon>Agaricales</taxon>
        <taxon>Marasmiineae</taxon>
        <taxon>Marasmiaceae</taxon>
        <taxon>Marasmius</taxon>
    </lineage>
</organism>
<gene>
    <name evidence="2" type="ORF">V5O48_014286</name>
</gene>
<evidence type="ECO:0000313" key="3">
    <source>
        <dbReference type="Proteomes" id="UP001465976"/>
    </source>
</evidence>
<keyword evidence="1" id="KW-0560">Oxidoreductase</keyword>
<accession>A0ABR3EXU7</accession>
<keyword evidence="3" id="KW-1185">Reference proteome</keyword>
<dbReference type="PRINTS" id="PR00081">
    <property type="entry name" value="GDHRDH"/>
</dbReference>
<dbReference type="PANTHER" id="PTHR43157:SF31">
    <property type="entry name" value="PHOSPHATIDYLINOSITOL-GLYCAN BIOSYNTHESIS CLASS F PROTEIN"/>
    <property type="match status" value="1"/>
</dbReference>
<dbReference type="Gene3D" id="3.40.50.720">
    <property type="entry name" value="NAD(P)-binding Rossmann-like Domain"/>
    <property type="match status" value="1"/>
</dbReference>
<dbReference type="EMBL" id="JBAHYK010001519">
    <property type="protein sequence ID" value="KAL0567714.1"/>
    <property type="molecule type" value="Genomic_DNA"/>
</dbReference>
<dbReference type="PANTHER" id="PTHR43157">
    <property type="entry name" value="PHOSPHATIDYLINOSITOL-GLYCAN BIOSYNTHESIS CLASS F PROTEIN-RELATED"/>
    <property type="match status" value="1"/>
</dbReference>
<evidence type="ECO:0008006" key="4">
    <source>
        <dbReference type="Google" id="ProtNLM"/>
    </source>
</evidence>
<dbReference type="Proteomes" id="UP001465976">
    <property type="component" value="Unassembled WGS sequence"/>
</dbReference>
<protein>
    <recommendedName>
        <fullName evidence="4">NAD(P)-binding protein</fullName>
    </recommendedName>
</protein>
<dbReference type="SUPFAM" id="SSF51735">
    <property type="entry name" value="NAD(P)-binding Rossmann-fold domains"/>
    <property type="match status" value="1"/>
</dbReference>
<name>A0ABR3EXU7_9AGAR</name>
<evidence type="ECO:0000256" key="1">
    <source>
        <dbReference type="ARBA" id="ARBA00023002"/>
    </source>
</evidence>
<comment type="caution">
    <text evidence="2">The sequence shown here is derived from an EMBL/GenBank/DDBJ whole genome shotgun (WGS) entry which is preliminary data.</text>
</comment>
<dbReference type="InterPro" id="IPR002347">
    <property type="entry name" value="SDR_fam"/>
</dbReference>
<evidence type="ECO:0000313" key="2">
    <source>
        <dbReference type="EMBL" id="KAL0567714.1"/>
    </source>
</evidence>
<sequence>MILTHDEFEKEQLAGMPPAIEGVSLTGQVVMVTGANTGLGFEAMKHFAVRGPEKIIIVCRNEKKGQEALNYFASFDSLKALKDKIDALDRLDILVENAGISPPEHELTKDGWETSTQVNVLGLALHVVLHLPKLLETAEKHPEITPRVVIVSSDVHYWAAFPDEVVSAPKPLEAMISKETWKPGNRYPETKALGVMFTRALQSHLPTITCCSLGPGFCYSELNRNAKGETAERILKLRERLAFTSEEGSRQLLYGAVGQRDREVEMRGAYIKFNRVSECGDFILSEEGQRTQGRVWEEILEVLGKVDERTRGIVERYLSQ</sequence>
<reference evidence="2 3" key="1">
    <citation type="submission" date="2024-02" db="EMBL/GenBank/DDBJ databases">
        <title>A draft genome for the cacao thread blight pathogen Marasmius crinis-equi.</title>
        <authorList>
            <person name="Cohen S.P."/>
            <person name="Baruah I.K."/>
            <person name="Amoako-Attah I."/>
            <person name="Bukari Y."/>
            <person name="Meinhardt L.W."/>
            <person name="Bailey B.A."/>
        </authorList>
    </citation>
    <scope>NUCLEOTIDE SEQUENCE [LARGE SCALE GENOMIC DNA]</scope>
    <source>
        <strain evidence="2 3">GH-76</strain>
    </source>
</reference>
<dbReference type="Pfam" id="PF00106">
    <property type="entry name" value="adh_short"/>
    <property type="match status" value="1"/>
</dbReference>